<dbReference type="RefSeq" id="WP_189612719.1">
    <property type="nucleotide sequence ID" value="NZ_BMXR01000014.1"/>
</dbReference>
<dbReference type="Gene3D" id="1.10.1740.10">
    <property type="match status" value="1"/>
</dbReference>
<dbReference type="EMBL" id="BMXR01000014">
    <property type="protein sequence ID" value="GGX71163.1"/>
    <property type="molecule type" value="Genomic_DNA"/>
</dbReference>
<dbReference type="InterPro" id="IPR013324">
    <property type="entry name" value="RNA_pol_sigma_r3/r4-like"/>
</dbReference>
<dbReference type="Gene3D" id="1.10.10.10">
    <property type="entry name" value="Winged helix-like DNA-binding domain superfamily/Winged helix DNA-binding domain"/>
    <property type="match status" value="1"/>
</dbReference>
<sequence>MTRTQDPETGLDQAYGQLRQALTQYLQRQLGDAGTAEDLVQDVFIKALKAIREDRPPRDLPAWLYRAARTTLIDHWRTQKQGTDVVPDDLPAGEEDDAVLLHQALASCLRPMTERLPAHYREALLAADFDGQRLKPLAEAEGVSLSAIKSRVSRGRALLREEVLACCHVDMADGWVQDYYPHTHSCRSDRCSGK</sequence>
<evidence type="ECO:0000256" key="1">
    <source>
        <dbReference type="ARBA" id="ARBA00010641"/>
    </source>
</evidence>
<dbReference type="Proteomes" id="UP000626148">
    <property type="component" value="Unassembled WGS sequence"/>
</dbReference>
<dbReference type="SUPFAM" id="SSF88946">
    <property type="entry name" value="Sigma2 domain of RNA polymerase sigma factors"/>
    <property type="match status" value="1"/>
</dbReference>
<name>A0A918KPP5_9GAMM</name>
<organism evidence="7 8">
    <name type="scientific">Saccharospirillum salsuginis</name>
    <dbReference type="NCBI Taxonomy" id="418750"/>
    <lineage>
        <taxon>Bacteria</taxon>
        <taxon>Pseudomonadati</taxon>
        <taxon>Pseudomonadota</taxon>
        <taxon>Gammaproteobacteria</taxon>
        <taxon>Oceanospirillales</taxon>
        <taxon>Saccharospirillaceae</taxon>
        <taxon>Saccharospirillum</taxon>
    </lineage>
</organism>
<dbReference type="Pfam" id="PF04542">
    <property type="entry name" value="Sigma70_r2"/>
    <property type="match status" value="1"/>
</dbReference>
<dbReference type="GO" id="GO:0006352">
    <property type="term" value="P:DNA-templated transcription initiation"/>
    <property type="evidence" value="ECO:0007669"/>
    <property type="project" value="InterPro"/>
</dbReference>
<dbReference type="GO" id="GO:0003677">
    <property type="term" value="F:DNA binding"/>
    <property type="evidence" value="ECO:0007669"/>
    <property type="project" value="InterPro"/>
</dbReference>
<evidence type="ECO:0000259" key="6">
    <source>
        <dbReference type="Pfam" id="PF08281"/>
    </source>
</evidence>
<dbReference type="NCBIfam" id="TIGR02937">
    <property type="entry name" value="sigma70-ECF"/>
    <property type="match status" value="1"/>
</dbReference>
<protein>
    <submittedName>
        <fullName evidence="7">RNA polymerase sigma factor SigZ</fullName>
    </submittedName>
</protein>
<reference evidence="7" key="2">
    <citation type="submission" date="2020-09" db="EMBL/GenBank/DDBJ databases">
        <authorList>
            <person name="Sun Q."/>
            <person name="Kim S."/>
        </authorList>
    </citation>
    <scope>NUCLEOTIDE SEQUENCE</scope>
    <source>
        <strain evidence="7">KCTC 22169</strain>
    </source>
</reference>
<reference evidence="7" key="1">
    <citation type="journal article" date="2014" name="Int. J. Syst. Evol. Microbiol.">
        <title>Complete genome sequence of Corynebacterium casei LMG S-19264T (=DSM 44701T), isolated from a smear-ripened cheese.</title>
        <authorList>
            <consortium name="US DOE Joint Genome Institute (JGI-PGF)"/>
            <person name="Walter F."/>
            <person name="Albersmeier A."/>
            <person name="Kalinowski J."/>
            <person name="Ruckert C."/>
        </authorList>
    </citation>
    <scope>NUCLEOTIDE SEQUENCE</scope>
    <source>
        <strain evidence="7">KCTC 22169</strain>
    </source>
</reference>
<proteinExistence type="inferred from homology"/>
<dbReference type="Pfam" id="PF08281">
    <property type="entry name" value="Sigma70_r4_2"/>
    <property type="match status" value="1"/>
</dbReference>
<keyword evidence="3" id="KW-0731">Sigma factor</keyword>
<dbReference type="PANTHER" id="PTHR43133:SF62">
    <property type="entry name" value="RNA POLYMERASE SIGMA FACTOR SIGZ"/>
    <property type="match status" value="1"/>
</dbReference>
<evidence type="ECO:0000256" key="2">
    <source>
        <dbReference type="ARBA" id="ARBA00023015"/>
    </source>
</evidence>
<dbReference type="CDD" id="cd06171">
    <property type="entry name" value="Sigma70_r4"/>
    <property type="match status" value="1"/>
</dbReference>
<evidence type="ECO:0000313" key="7">
    <source>
        <dbReference type="EMBL" id="GGX71163.1"/>
    </source>
</evidence>
<feature type="domain" description="RNA polymerase sigma-70 region 2" evidence="5">
    <location>
        <begin position="15"/>
        <end position="80"/>
    </location>
</feature>
<evidence type="ECO:0000259" key="5">
    <source>
        <dbReference type="Pfam" id="PF04542"/>
    </source>
</evidence>
<dbReference type="InterPro" id="IPR007627">
    <property type="entry name" value="RNA_pol_sigma70_r2"/>
</dbReference>
<dbReference type="InterPro" id="IPR014284">
    <property type="entry name" value="RNA_pol_sigma-70_dom"/>
</dbReference>
<dbReference type="GO" id="GO:0016987">
    <property type="term" value="F:sigma factor activity"/>
    <property type="evidence" value="ECO:0007669"/>
    <property type="project" value="UniProtKB-KW"/>
</dbReference>
<keyword evidence="4" id="KW-0804">Transcription</keyword>
<dbReference type="SUPFAM" id="SSF88659">
    <property type="entry name" value="Sigma3 and sigma4 domains of RNA polymerase sigma factors"/>
    <property type="match status" value="1"/>
</dbReference>
<accession>A0A918KPP5</accession>
<dbReference type="InterPro" id="IPR036388">
    <property type="entry name" value="WH-like_DNA-bd_sf"/>
</dbReference>
<dbReference type="InterPro" id="IPR013249">
    <property type="entry name" value="RNA_pol_sigma70_r4_t2"/>
</dbReference>
<gene>
    <name evidence="7" type="primary">rpoE2</name>
    <name evidence="7" type="ORF">GCM10007392_43300</name>
</gene>
<dbReference type="PANTHER" id="PTHR43133">
    <property type="entry name" value="RNA POLYMERASE ECF-TYPE SIGMA FACTO"/>
    <property type="match status" value="1"/>
</dbReference>
<evidence type="ECO:0000313" key="8">
    <source>
        <dbReference type="Proteomes" id="UP000626148"/>
    </source>
</evidence>
<dbReference type="AlphaFoldDB" id="A0A918KPP5"/>
<feature type="domain" description="RNA polymerase sigma factor 70 region 4 type 2" evidence="6">
    <location>
        <begin position="110"/>
        <end position="159"/>
    </location>
</feature>
<keyword evidence="8" id="KW-1185">Reference proteome</keyword>
<keyword evidence="2" id="KW-0805">Transcription regulation</keyword>
<dbReference type="InterPro" id="IPR039425">
    <property type="entry name" value="RNA_pol_sigma-70-like"/>
</dbReference>
<dbReference type="InterPro" id="IPR013325">
    <property type="entry name" value="RNA_pol_sigma_r2"/>
</dbReference>
<comment type="caution">
    <text evidence="7">The sequence shown here is derived from an EMBL/GenBank/DDBJ whole genome shotgun (WGS) entry which is preliminary data.</text>
</comment>
<comment type="similarity">
    <text evidence="1">Belongs to the sigma-70 factor family. ECF subfamily.</text>
</comment>
<evidence type="ECO:0000256" key="4">
    <source>
        <dbReference type="ARBA" id="ARBA00023163"/>
    </source>
</evidence>
<evidence type="ECO:0000256" key="3">
    <source>
        <dbReference type="ARBA" id="ARBA00023082"/>
    </source>
</evidence>